<sequence>MVTQAPCKGRGTENSTKYGTFHIAFSALSLRNSGQRIFERCHLYKKIGAEDDGQGFEPIPRHDDTSASNCSLVTFSIKIFYKEHLIGDDWQLCSNTETTPIVTNFDTKGGSYVTCLLNHLENVPMFLNNHAYPLKQSGMQTRVTSETFSPLASVPINNTSKCQGSNHILESHIFKICIGVAVVECGKVVYVGHGWRPLRSIDLFGKRISMQLFGDSCNRHDNSAGINEACVFFDINVRYVHWIPCTEHCSFPQGISNQPTPRESCQSVISSRNPSVNYNINCADEHHVNKDHNIVTDITRQLDFVSFTSNASWPRVLSSPPKQTHTITRSSKFSTPYSLEQGMGPTQGTVYVGSDSKYKITVLDINKLSTPTKHSKTSETHVKQKRLKDEHKSIKVAKSPAADVPKTDTNSDATQHPILSNDMGQEHTDTDKNVETSTGFFAGLMETVFGGNDSGDVNIPEPKNTETPNQTQSPITSTNRGVSDLPQHHSSIVPLERNPLYCLLKIEHNMADKCDKSVLEEAGKVFCLLFDNLNEVLNKHPTDITVKRVCVKPYDLGIFIFTVTIPENKGKDLEYIKNVMSPFFHLSLNAIGSISMLLQIPGFTDEQLLNGDQLRGMLYNMDLGCVMSVCEVIMGYDIDKTSSFDEEEKNTPLIPLRKAHSETAIYTNNVVSKTIRERIALDRVNCTSARDSVSVDTWMQMIKHVLNNRENSLIQITSPRTSLPMYVDQKWVIMLKHLLNSIKTDPPDTSYTEAVRFIWPSL</sequence>
<feature type="compositionally biased region" description="Polar residues" evidence="1">
    <location>
        <begin position="465"/>
        <end position="481"/>
    </location>
</feature>
<feature type="region of interest" description="Disordered" evidence="1">
    <location>
        <begin position="451"/>
        <end position="485"/>
    </location>
</feature>
<evidence type="ECO:0000313" key="2">
    <source>
        <dbReference type="EMBL" id="GFE55451.1"/>
    </source>
</evidence>
<dbReference type="AlphaFoldDB" id="A0A9W5WVZ5"/>
<feature type="compositionally biased region" description="Polar residues" evidence="1">
    <location>
        <begin position="407"/>
        <end position="418"/>
    </location>
</feature>
<evidence type="ECO:0000313" key="3">
    <source>
        <dbReference type="Proteomes" id="UP001057455"/>
    </source>
</evidence>
<dbReference type="Proteomes" id="UP001057455">
    <property type="component" value="Unassembled WGS sequence"/>
</dbReference>
<evidence type="ECO:0000256" key="1">
    <source>
        <dbReference type="SAM" id="MobiDB-lite"/>
    </source>
</evidence>
<protein>
    <submittedName>
        <fullName evidence="2">AT-rich interactive domain-containing, putative</fullName>
    </submittedName>
</protein>
<organism evidence="2 3">
    <name type="scientific">Babesia ovis</name>
    <dbReference type="NCBI Taxonomy" id="5869"/>
    <lineage>
        <taxon>Eukaryota</taxon>
        <taxon>Sar</taxon>
        <taxon>Alveolata</taxon>
        <taxon>Apicomplexa</taxon>
        <taxon>Aconoidasida</taxon>
        <taxon>Piroplasmida</taxon>
        <taxon>Babesiidae</taxon>
        <taxon>Babesia</taxon>
    </lineage>
</organism>
<name>A0A9W5WVZ5_BABOV</name>
<comment type="caution">
    <text evidence="2">The sequence shown here is derived from an EMBL/GenBank/DDBJ whole genome shotgun (WGS) entry which is preliminary data.</text>
</comment>
<reference evidence="2" key="1">
    <citation type="submission" date="2019-12" db="EMBL/GenBank/DDBJ databases">
        <title>Genome sequence of Babesia ovis.</title>
        <authorList>
            <person name="Yamagishi J."/>
            <person name="Sevinc F."/>
            <person name="Xuan X."/>
        </authorList>
    </citation>
    <scope>NUCLEOTIDE SEQUENCE</scope>
    <source>
        <strain evidence="2">Selcuk</strain>
    </source>
</reference>
<gene>
    <name evidence="2" type="ORF">BaOVIS_028550</name>
</gene>
<dbReference type="EMBL" id="BLIY01000022">
    <property type="protein sequence ID" value="GFE55451.1"/>
    <property type="molecule type" value="Genomic_DNA"/>
</dbReference>
<feature type="compositionally biased region" description="Basic and acidic residues" evidence="1">
    <location>
        <begin position="376"/>
        <end position="393"/>
    </location>
</feature>
<feature type="region of interest" description="Disordered" evidence="1">
    <location>
        <begin position="371"/>
        <end position="430"/>
    </location>
</feature>
<accession>A0A9W5WVZ5</accession>
<proteinExistence type="predicted"/>
<dbReference type="OrthoDB" id="365891at2759"/>
<keyword evidence="3" id="KW-1185">Reference proteome</keyword>